<dbReference type="STRING" id="447093.C0NBW4"/>
<name>C0NBW4_AJECG</name>
<dbReference type="RefSeq" id="XP_045291635.1">
    <property type="nucleotide sequence ID" value="XM_045427660.1"/>
</dbReference>
<feature type="domain" description="Peptidase C45 hydrolase" evidence="1">
    <location>
        <begin position="80"/>
        <end position="148"/>
    </location>
</feature>
<accession>C0NBW4</accession>
<organism evidence="2 3">
    <name type="scientific">Ajellomyces capsulatus (strain G186AR / H82 / ATCC MYA-2454 / RMSCC 2432)</name>
    <name type="common">Darling's disease fungus</name>
    <name type="synonym">Histoplasma capsulatum</name>
    <dbReference type="NCBI Taxonomy" id="447093"/>
    <lineage>
        <taxon>Eukaryota</taxon>
        <taxon>Fungi</taxon>
        <taxon>Dikarya</taxon>
        <taxon>Ascomycota</taxon>
        <taxon>Pezizomycotina</taxon>
        <taxon>Eurotiomycetes</taxon>
        <taxon>Eurotiomycetidae</taxon>
        <taxon>Onygenales</taxon>
        <taxon>Ajellomycetaceae</taxon>
        <taxon>Histoplasma</taxon>
    </lineage>
</organism>
<protein>
    <recommendedName>
        <fullName evidence="1">Peptidase C45 hydrolase domain-containing protein</fullName>
    </recommendedName>
</protein>
<dbReference type="HOGENOM" id="CLU_1266567_0_0_1"/>
<dbReference type="Pfam" id="PF03417">
    <property type="entry name" value="AAT"/>
    <property type="match status" value="1"/>
</dbReference>
<dbReference type="VEuPathDB" id="FungiDB:I7I50_02504"/>
<dbReference type="InterPro" id="IPR005079">
    <property type="entry name" value="Peptidase_C45_hydrolase"/>
</dbReference>
<reference evidence="2" key="1">
    <citation type="submission" date="2009-02" db="EMBL/GenBank/DDBJ databases">
        <title>The Genome Sequence of Ajellomyces capsulatus strain G186AR.</title>
        <authorList>
            <consortium name="The Broad Institute Genome Sequencing Platform"/>
            <person name="Champion M."/>
            <person name="Cuomo C."/>
            <person name="Ma L.-J."/>
            <person name="Henn M.R."/>
            <person name="Sil A."/>
            <person name="Goldman B."/>
            <person name="Young S.K."/>
            <person name="Kodira C.D."/>
            <person name="Zeng Q."/>
            <person name="Koehrsen M."/>
            <person name="Alvarado L."/>
            <person name="Berlin A."/>
            <person name="Borenstein D."/>
            <person name="Chen Z."/>
            <person name="Engels R."/>
            <person name="Freedman E."/>
            <person name="Gellesch M."/>
            <person name="Goldberg J."/>
            <person name="Griggs A."/>
            <person name="Gujja S."/>
            <person name="Heiman D."/>
            <person name="Hepburn T."/>
            <person name="Howarth C."/>
            <person name="Jen D."/>
            <person name="Larson L."/>
            <person name="Lewis B."/>
            <person name="Mehta T."/>
            <person name="Park D."/>
            <person name="Pearson M."/>
            <person name="Roberts A."/>
            <person name="Saif S."/>
            <person name="Shea T."/>
            <person name="Shenoy N."/>
            <person name="Sisk P."/>
            <person name="Stolte C."/>
            <person name="Sykes S."/>
            <person name="Walk T."/>
            <person name="White J."/>
            <person name="Yandava C."/>
            <person name="Klein B."/>
            <person name="McEwen J.G."/>
            <person name="Puccia R."/>
            <person name="Goldman G.H."/>
            <person name="Felipe M.S."/>
            <person name="Nino-Vega G."/>
            <person name="San-Blas G."/>
            <person name="Taylor J."/>
            <person name="Mendoza L."/>
            <person name="Galagan J."/>
            <person name="Nusbaum C."/>
            <person name="Birren B."/>
        </authorList>
    </citation>
    <scope>NUCLEOTIDE SEQUENCE</scope>
    <source>
        <strain evidence="2">G186AR</strain>
    </source>
</reference>
<proteinExistence type="predicted"/>
<dbReference type="InParanoid" id="C0NBW4"/>
<dbReference type="Proteomes" id="UP000001631">
    <property type="component" value="Unassembled WGS sequence"/>
</dbReference>
<sequence>MSALQLVFTWLAHCRHSFTFSADNIKFHYNCCKNDACSEDDGGKGVIMEIPRSEISVSANLPMDIVTGGGTRMQCVNEASLVGKIGMNSHGFGLCDNALRAGTKTSDRLPTHVMPRWLLQYTKSFEQALQMIQEYGSACTCNCILSDMINDGLFTRESSLLTMRESNFVRGTRGQLSAVIKIEYGMGYRYAVEGYWARYLSVCQASTLLYNPSMTSFG</sequence>
<dbReference type="Gene3D" id="3.60.60.10">
    <property type="entry name" value="Penicillin V Acylase, Chain A"/>
    <property type="match status" value="1"/>
</dbReference>
<dbReference type="GeneID" id="69033627"/>
<keyword evidence="3" id="KW-1185">Reference proteome</keyword>
<evidence type="ECO:0000313" key="3">
    <source>
        <dbReference type="Proteomes" id="UP000001631"/>
    </source>
</evidence>
<dbReference type="EMBL" id="GG663363">
    <property type="protein sequence ID" value="EEH11155.1"/>
    <property type="molecule type" value="Genomic_DNA"/>
</dbReference>
<dbReference type="AlphaFoldDB" id="C0NBW4"/>
<gene>
    <name evidence="2" type="ORF">HCBG_00610</name>
</gene>
<evidence type="ECO:0000313" key="2">
    <source>
        <dbReference type="EMBL" id="EEH11155.1"/>
    </source>
</evidence>
<evidence type="ECO:0000259" key="1">
    <source>
        <dbReference type="Pfam" id="PF03417"/>
    </source>
</evidence>